<comment type="caution">
    <text evidence="2">The sequence shown here is derived from an EMBL/GenBank/DDBJ whole genome shotgun (WGS) entry which is preliminary data.</text>
</comment>
<gene>
    <name evidence="2" type="ORF">J5Y10_11050</name>
</gene>
<evidence type="ECO:0000313" key="2">
    <source>
        <dbReference type="EMBL" id="MBP0493313.1"/>
    </source>
</evidence>
<evidence type="ECO:0000256" key="1">
    <source>
        <dbReference type="SAM" id="MobiDB-lite"/>
    </source>
</evidence>
<protein>
    <submittedName>
        <fullName evidence="2">Uncharacterized protein</fullName>
    </submittedName>
</protein>
<feature type="compositionally biased region" description="Basic and acidic residues" evidence="1">
    <location>
        <begin position="15"/>
        <end position="26"/>
    </location>
</feature>
<reference evidence="2" key="1">
    <citation type="submission" date="2021-03" db="EMBL/GenBank/DDBJ databases">
        <authorList>
            <person name="So Y."/>
        </authorList>
    </citation>
    <scope>NUCLEOTIDE SEQUENCE</scope>
    <source>
        <strain evidence="2">SG15</strain>
    </source>
</reference>
<dbReference type="AlphaFoldDB" id="A0A940MX54"/>
<evidence type="ECO:0000313" key="3">
    <source>
        <dbReference type="Proteomes" id="UP000677537"/>
    </source>
</evidence>
<dbReference type="EMBL" id="JAGIZA010000005">
    <property type="protein sequence ID" value="MBP0493313.1"/>
    <property type="molecule type" value="Genomic_DNA"/>
</dbReference>
<feature type="region of interest" description="Disordered" evidence="1">
    <location>
        <begin position="1"/>
        <end position="71"/>
    </location>
</feature>
<dbReference type="RefSeq" id="WP_209373501.1">
    <property type="nucleotide sequence ID" value="NZ_JAGIZA010000005.1"/>
</dbReference>
<name>A0A940MX54_9PROT</name>
<sequence length="71" mass="7676">MPTIPLQDARPAQPDPERLGPVEARRQSVLLATPGRTGGRYPGDGGRSLPVGGGLNLRHAGRQAPWRQEER</sequence>
<keyword evidence="3" id="KW-1185">Reference proteome</keyword>
<proteinExistence type="predicted"/>
<feature type="compositionally biased region" description="Gly residues" evidence="1">
    <location>
        <begin position="36"/>
        <end position="55"/>
    </location>
</feature>
<organism evidence="2 3">
    <name type="scientific">Roseomonas indoligenes</name>
    <dbReference type="NCBI Taxonomy" id="2820811"/>
    <lineage>
        <taxon>Bacteria</taxon>
        <taxon>Pseudomonadati</taxon>
        <taxon>Pseudomonadota</taxon>
        <taxon>Alphaproteobacteria</taxon>
        <taxon>Acetobacterales</taxon>
        <taxon>Roseomonadaceae</taxon>
        <taxon>Roseomonas</taxon>
    </lineage>
</organism>
<accession>A0A940MX54</accession>
<dbReference type="Proteomes" id="UP000677537">
    <property type="component" value="Unassembled WGS sequence"/>
</dbReference>